<proteinExistence type="predicted"/>
<dbReference type="AlphaFoldDB" id="A0A0E9VH91"/>
<accession>A0A0E9VH91</accession>
<evidence type="ECO:0000313" key="2">
    <source>
        <dbReference type="EMBL" id="JAH76775.1"/>
    </source>
</evidence>
<sequence length="23" mass="2639">MRRRGLRQPKRCDWSGVSGQAPP</sequence>
<reference evidence="2" key="1">
    <citation type="submission" date="2014-11" db="EMBL/GenBank/DDBJ databases">
        <authorList>
            <person name="Amaro Gonzalez C."/>
        </authorList>
    </citation>
    <scope>NUCLEOTIDE SEQUENCE</scope>
</reference>
<protein>
    <submittedName>
        <fullName evidence="2">Uncharacterized protein</fullName>
    </submittedName>
</protein>
<feature type="region of interest" description="Disordered" evidence="1">
    <location>
        <begin position="1"/>
        <end position="23"/>
    </location>
</feature>
<reference evidence="2" key="2">
    <citation type="journal article" date="2015" name="Fish Shellfish Immunol.">
        <title>Early steps in the European eel (Anguilla anguilla)-Vibrio vulnificus interaction in the gills: Role of the RtxA13 toxin.</title>
        <authorList>
            <person name="Callol A."/>
            <person name="Pajuelo D."/>
            <person name="Ebbesson L."/>
            <person name="Teles M."/>
            <person name="MacKenzie S."/>
            <person name="Amaro C."/>
        </authorList>
    </citation>
    <scope>NUCLEOTIDE SEQUENCE</scope>
</reference>
<evidence type="ECO:0000256" key="1">
    <source>
        <dbReference type="SAM" id="MobiDB-lite"/>
    </source>
</evidence>
<name>A0A0E9VH91_ANGAN</name>
<dbReference type="EMBL" id="GBXM01031802">
    <property type="protein sequence ID" value="JAH76775.1"/>
    <property type="molecule type" value="Transcribed_RNA"/>
</dbReference>
<organism evidence="2">
    <name type="scientific">Anguilla anguilla</name>
    <name type="common">European freshwater eel</name>
    <name type="synonym">Muraena anguilla</name>
    <dbReference type="NCBI Taxonomy" id="7936"/>
    <lineage>
        <taxon>Eukaryota</taxon>
        <taxon>Metazoa</taxon>
        <taxon>Chordata</taxon>
        <taxon>Craniata</taxon>
        <taxon>Vertebrata</taxon>
        <taxon>Euteleostomi</taxon>
        <taxon>Actinopterygii</taxon>
        <taxon>Neopterygii</taxon>
        <taxon>Teleostei</taxon>
        <taxon>Anguilliformes</taxon>
        <taxon>Anguillidae</taxon>
        <taxon>Anguilla</taxon>
    </lineage>
</organism>